<evidence type="ECO:0000256" key="4">
    <source>
        <dbReference type="SAM" id="Phobius"/>
    </source>
</evidence>
<keyword evidence="1" id="KW-0479">Metal-binding</keyword>
<protein>
    <recommendedName>
        <fullName evidence="5">Zinc finger C3HC4 RING-type domain-containing protein</fullName>
    </recommendedName>
</protein>
<evidence type="ECO:0000259" key="5">
    <source>
        <dbReference type="Pfam" id="PF00097"/>
    </source>
</evidence>
<dbReference type="AlphaFoldDB" id="A0A815CK51"/>
<dbReference type="PANTHER" id="PTHR10131:SF94">
    <property type="entry name" value="TNF RECEPTOR-ASSOCIATED FACTOR 4"/>
    <property type="match status" value="1"/>
</dbReference>
<evidence type="ECO:0000256" key="3">
    <source>
        <dbReference type="ARBA" id="ARBA00022833"/>
    </source>
</evidence>
<dbReference type="Gene3D" id="3.30.40.10">
    <property type="entry name" value="Zinc/RING finger domain, C3HC4 (zinc finger)"/>
    <property type="match status" value="2"/>
</dbReference>
<dbReference type="InterPro" id="IPR018957">
    <property type="entry name" value="Znf_C3HC4_RING-type"/>
</dbReference>
<dbReference type="EMBL" id="CAJNOJ010000204">
    <property type="protein sequence ID" value="CAF1286232.1"/>
    <property type="molecule type" value="Genomic_DNA"/>
</dbReference>
<evidence type="ECO:0000256" key="1">
    <source>
        <dbReference type="ARBA" id="ARBA00022723"/>
    </source>
</evidence>
<dbReference type="GO" id="GO:0008270">
    <property type="term" value="F:zinc ion binding"/>
    <property type="evidence" value="ECO:0007669"/>
    <property type="project" value="UniProtKB-KW"/>
</dbReference>
<dbReference type="Pfam" id="PF00097">
    <property type="entry name" value="zf-C3HC4"/>
    <property type="match status" value="1"/>
</dbReference>
<dbReference type="SUPFAM" id="SSF57850">
    <property type="entry name" value="RING/U-box"/>
    <property type="match status" value="1"/>
</dbReference>
<evidence type="ECO:0000313" key="6">
    <source>
        <dbReference type="EMBL" id="CAF1286232.1"/>
    </source>
</evidence>
<accession>A0A815CK51</accession>
<gene>
    <name evidence="6" type="ORF">EDS130_LOCUS29834</name>
</gene>
<proteinExistence type="predicted"/>
<evidence type="ECO:0000256" key="2">
    <source>
        <dbReference type="ARBA" id="ARBA00022771"/>
    </source>
</evidence>
<comment type="caution">
    <text evidence="6">The sequence shown here is derived from an EMBL/GenBank/DDBJ whole genome shotgun (WGS) entry which is preliminary data.</text>
</comment>
<dbReference type="SUPFAM" id="SSF49599">
    <property type="entry name" value="TRAF domain-like"/>
    <property type="match status" value="1"/>
</dbReference>
<reference evidence="6" key="1">
    <citation type="submission" date="2021-02" db="EMBL/GenBank/DDBJ databases">
        <authorList>
            <person name="Nowell W R."/>
        </authorList>
    </citation>
    <scope>NUCLEOTIDE SEQUENCE</scope>
</reference>
<keyword evidence="4" id="KW-1133">Transmembrane helix</keyword>
<sequence>MRADPVDVVALAKRKRRVLGISIGIICLFMTAWLIVGCVWVFGAKLNVQSIDAILCPICGDVLWKPVTCSSCENSFCSFCIDKWLFEQQKEIIPNLDNETHLDYSTKSLSLTRCPFNCSPYIQRNCPSLLRIILSKLNIECRNKINGCREILSYEQLEKHQEECCPYQVIQCSGCKKFIRKDVFDEENHFLMCRYVKFQCTKCESVFRREDKHDRFDCIEGQIRLLEQRLMLTERKYSTICEIQRKKLDIFYEKFAVIEQNYEIDNDDSIERTNGV</sequence>
<keyword evidence="2" id="KW-0863">Zinc-finger</keyword>
<feature type="transmembrane region" description="Helical" evidence="4">
    <location>
        <begin position="21"/>
        <end position="42"/>
    </location>
</feature>
<evidence type="ECO:0000313" key="7">
    <source>
        <dbReference type="Proteomes" id="UP000663852"/>
    </source>
</evidence>
<keyword evidence="4" id="KW-0472">Membrane</keyword>
<dbReference type="InterPro" id="IPR013083">
    <property type="entry name" value="Znf_RING/FYVE/PHD"/>
</dbReference>
<dbReference type="PANTHER" id="PTHR10131">
    <property type="entry name" value="TNF RECEPTOR ASSOCIATED FACTOR"/>
    <property type="match status" value="1"/>
</dbReference>
<organism evidence="6 7">
    <name type="scientific">Adineta ricciae</name>
    <name type="common">Rotifer</name>
    <dbReference type="NCBI Taxonomy" id="249248"/>
    <lineage>
        <taxon>Eukaryota</taxon>
        <taxon>Metazoa</taxon>
        <taxon>Spiralia</taxon>
        <taxon>Gnathifera</taxon>
        <taxon>Rotifera</taxon>
        <taxon>Eurotatoria</taxon>
        <taxon>Bdelloidea</taxon>
        <taxon>Adinetida</taxon>
        <taxon>Adinetidae</taxon>
        <taxon>Adineta</taxon>
    </lineage>
</organism>
<dbReference type="Proteomes" id="UP000663852">
    <property type="component" value="Unassembled WGS sequence"/>
</dbReference>
<name>A0A815CK51_ADIRI</name>
<dbReference type="OrthoDB" id="9049620at2759"/>
<keyword evidence="3" id="KW-0862">Zinc</keyword>
<feature type="domain" description="Zinc finger C3HC4 RING-type" evidence="5">
    <location>
        <begin position="56"/>
        <end position="87"/>
    </location>
</feature>
<keyword evidence="4" id="KW-0812">Transmembrane</keyword>